<feature type="compositionally biased region" description="Polar residues" evidence="1">
    <location>
        <begin position="200"/>
        <end position="211"/>
    </location>
</feature>
<dbReference type="AlphaFoldDB" id="A0AAV8Q1X8"/>
<protein>
    <submittedName>
        <fullName evidence="2">Uncharacterized protein</fullName>
    </submittedName>
</protein>
<evidence type="ECO:0000256" key="1">
    <source>
        <dbReference type="SAM" id="MobiDB-lite"/>
    </source>
</evidence>
<accession>A0AAV8Q1X8</accession>
<dbReference type="Proteomes" id="UP001222027">
    <property type="component" value="Unassembled WGS sequence"/>
</dbReference>
<gene>
    <name evidence="2" type="ORF">OPV22_028031</name>
</gene>
<comment type="caution">
    <text evidence="2">The sequence shown here is derived from an EMBL/GenBank/DDBJ whole genome shotgun (WGS) entry which is preliminary data.</text>
</comment>
<keyword evidence="3" id="KW-1185">Reference proteome</keyword>
<name>A0AAV8Q1X8_ENSVE</name>
<evidence type="ECO:0000313" key="2">
    <source>
        <dbReference type="EMBL" id="KAJ8465479.1"/>
    </source>
</evidence>
<organism evidence="2 3">
    <name type="scientific">Ensete ventricosum</name>
    <name type="common">Abyssinian banana</name>
    <name type="synonym">Musa ensete</name>
    <dbReference type="NCBI Taxonomy" id="4639"/>
    <lineage>
        <taxon>Eukaryota</taxon>
        <taxon>Viridiplantae</taxon>
        <taxon>Streptophyta</taxon>
        <taxon>Embryophyta</taxon>
        <taxon>Tracheophyta</taxon>
        <taxon>Spermatophyta</taxon>
        <taxon>Magnoliopsida</taxon>
        <taxon>Liliopsida</taxon>
        <taxon>Zingiberales</taxon>
        <taxon>Musaceae</taxon>
        <taxon>Ensete</taxon>
    </lineage>
</organism>
<reference evidence="2 3" key="1">
    <citation type="submission" date="2022-12" db="EMBL/GenBank/DDBJ databases">
        <title>Chromosome-scale assembly of the Ensete ventricosum genome.</title>
        <authorList>
            <person name="Dussert Y."/>
            <person name="Stocks J."/>
            <person name="Wendawek A."/>
            <person name="Woldeyes F."/>
            <person name="Nichols R.A."/>
            <person name="Borrell J.S."/>
        </authorList>
    </citation>
    <scope>NUCLEOTIDE SEQUENCE [LARGE SCALE GENOMIC DNA]</scope>
    <source>
        <strain evidence="3">cv. Maze</strain>
        <tissue evidence="2">Seeds</tissue>
    </source>
</reference>
<dbReference type="EMBL" id="JAQQAF010000008">
    <property type="protein sequence ID" value="KAJ8465479.1"/>
    <property type="molecule type" value="Genomic_DNA"/>
</dbReference>
<evidence type="ECO:0000313" key="3">
    <source>
        <dbReference type="Proteomes" id="UP001222027"/>
    </source>
</evidence>
<proteinExistence type="predicted"/>
<feature type="region of interest" description="Disordered" evidence="1">
    <location>
        <begin position="192"/>
        <end position="211"/>
    </location>
</feature>
<sequence length="211" mass="23352">MHRSQVQRGRKKEVNASLKKHRLALFSYIRNTQLGVVDDKGSHAPGASGRIAAASRNRSGDSMILSALLGRELSLGESHGKDATVEDEQARLTDERLSDVEYGFRIIVSVRKNSVSISDVSPTELSQILNVQSIPTRTTLGSYHQISETPRSQTRNIRTTDMHCQGPRCGKCLGSHSDERDEDEEFHPPVQLLEVEEPGNTMSQNKSACLE</sequence>